<evidence type="ECO:0000256" key="3">
    <source>
        <dbReference type="SAM" id="Coils"/>
    </source>
</evidence>
<dbReference type="Gene3D" id="2.20.200.10">
    <property type="entry name" value="Outer membrane efflux proteins (OEP)"/>
    <property type="match status" value="1"/>
</dbReference>
<keyword evidence="2" id="KW-1134">Transmembrane beta strand</keyword>
<proteinExistence type="inferred from homology"/>
<dbReference type="Pfam" id="PF02321">
    <property type="entry name" value="OEP"/>
    <property type="match status" value="2"/>
</dbReference>
<evidence type="ECO:0000313" key="5">
    <source>
        <dbReference type="Proteomes" id="UP001524499"/>
    </source>
</evidence>
<keyword evidence="2" id="KW-0812">Transmembrane</keyword>
<dbReference type="Proteomes" id="UP001524499">
    <property type="component" value="Unassembled WGS sequence"/>
</dbReference>
<evidence type="ECO:0000256" key="2">
    <source>
        <dbReference type="RuleBase" id="RU362097"/>
    </source>
</evidence>
<evidence type="ECO:0000313" key="4">
    <source>
        <dbReference type="EMBL" id="MCQ8106193.1"/>
    </source>
</evidence>
<dbReference type="InterPro" id="IPR003423">
    <property type="entry name" value="OMP_efflux"/>
</dbReference>
<dbReference type="EMBL" id="JANIBJ010000050">
    <property type="protein sequence ID" value="MCQ8106193.1"/>
    <property type="molecule type" value="Genomic_DNA"/>
</dbReference>
<comment type="caution">
    <text evidence="4">The sequence shown here is derived from an EMBL/GenBank/DDBJ whole genome shotgun (WGS) entry which is preliminary data.</text>
</comment>
<dbReference type="RefSeq" id="WP_256604267.1">
    <property type="nucleotide sequence ID" value="NZ_JANIBJ010000050.1"/>
</dbReference>
<sequence length="493" mass="52765">MRPIAYSYLICSTLALPLTACMVGPDYARPAAPAAAEFKEVKGWKQASPRDHLLPGAWWEVFDDPQLTALEQQVAAANQSVAQAEAQYRQAQHLVQSAQSSLLPLAMLNGGFNRFKAATGQNVAVSGVRNLFTQSVNIAWEPDLWGRVRRQLEANIDSAQASAANLQALILSSQAALADSYFQMKMLDAQKALLDETLQAYGKNLDITQNRYKAGVVSKADVAQAQTQLETTRAQAMDLGVQRAKLEHAIAVLIGKTPAELSLAADGRTARVPDIPVSLPSELLERRPDIAAAERNMAAANAQIGVAKAAYYPTLNLAATNGFQSSDADSLFTMARRFWSLGPAGAALTLFDGGAKNAQYRQAMAAYDASVAGYRQAVLTGFQEVEDSLAALRILEQEAQAQDQAVAAAGQSLALTLNQYKAGTVGYLDVIITQTAELAGRQTALQLQGQRLAAAVALVKALGGGWHQAQLPDEEAAAGERKWTDYLILPLVD</sequence>
<keyword evidence="5" id="KW-1185">Reference proteome</keyword>
<dbReference type="PANTHER" id="PTHR30203">
    <property type="entry name" value="OUTER MEMBRANE CATION EFFLUX PROTEIN"/>
    <property type="match status" value="1"/>
</dbReference>
<keyword evidence="3" id="KW-0175">Coiled coil</keyword>
<keyword evidence="2" id="KW-0472">Membrane</keyword>
<name>A0ABT1TL60_9GAMM</name>
<dbReference type="NCBIfam" id="TIGR01845">
    <property type="entry name" value="outer_NodT"/>
    <property type="match status" value="1"/>
</dbReference>
<comment type="similarity">
    <text evidence="1 2">Belongs to the outer membrane factor (OMF) (TC 1.B.17) family.</text>
</comment>
<dbReference type="PANTHER" id="PTHR30203:SF33">
    <property type="entry name" value="BLR4455 PROTEIN"/>
    <property type="match status" value="1"/>
</dbReference>
<comment type="subcellular location">
    <subcellularLocation>
        <location evidence="2">Cell outer membrane</location>
        <topology evidence="2">Lipid-anchor</topology>
    </subcellularLocation>
</comment>
<evidence type="ECO:0000256" key="1">
    <source>
        <dbReference type="ARBA" id="ARBA00007613"/>
    </source>
</evidence>
<feature type="coiled-coil region" evidence="3">
    <location>
        <begin position="67"/>
        <end position="101"/>
    </location>
</feature>
<organism evidence="4 5">
    <name type="scientific">Methylomonas subterranea</name>
    <dbReference type="NCBI Taxonomy" id="2952225"/>
    <lineage>
        <taxon>Bacteria</taxon>
        <taxon>Pseudomonadati</taxon>
        <taxon>Pseudomonadota</taxon>
        <taxon>Gammaproteobacteria</taxon>
        <taxon>Methylococcales</taxon>
        <taxon>Methylococcaceae</taxon>
        <taxon>Methylomonas</taxon>
    </lineage>
</organism>
<gene>
    <name evidence="4" type="ORF">NP590_18945</name>
</gene>
<dbReference type="InterPro" id="IPR010131">
    <property type="entry name" value="MdtP/NodT-like"/>
</dbReference>
<keyword evidence="2" id="KW-0564">Palmitate</keyword>
<keyword evidence="2" id="KW-0449">Lipoprotein</keyword>
<dbReference type="Gene3D" id="1.20.1600.10">
    <property type="entry name" value="Outer membrane efflux proteins (OEP)"/>
    <property type="match status" value="1"/>
</dbReference>
<protein>
    <submittedName>
        <fullName evidence="4">Efflux transporter outer membrane subunit</fullName>
    </submittedName>
</protein>
<accession>A0ABT1TL60</accession>
<reference evidence="4 5" key="1">
    <citation type="submission" date="2022-07" db="EMBL/GenBank/DDBJ databases">
        <title>Methylomonas rivi sp. nov., Methylomonas rosea sp. nov., Methylomonas aureus sp. nov. and Methylomonas subterranea sp. nov., four novel methanotrophs isolated from a freshwater creek and the deep terrestrial subsurface.</title>
        <authorList>
            <person name="Abin C."/>
            <person name="Sankaranarayanan K."/>
            <person name="Garner C."/>
            <person name="Sindelar R."/>
            <person name="Kotary K."/>
            <person name="Garner R."/>
            <person name="Barclay S."/>
            <person name="Lawson P."/>
            <person name="Krumholz L."/>
        </authorList>
    </citation>
    <scope>NUCLEOTIDE SEQUENCE [LARGE SCALE GENOMIC DNA]</scope>
    <source>
        <strain evidence="4 5">SURF-2</strain>
    </source>
</reference>
<dbReference type="SUPFAM" id="SSF56954">
    <property type="entry name" value="Outer membrane efflux proteins (OEP)"/>
    <property type="match status" value="1"/>
</dbReference>